<evidence type="ECO:0000313" key="1">
    <source>
        <dbReference type="EMBL" id="OJG91004.1"/>
    </source>
</evidence>
<evidence type="ECO:0000313" key="2">
    <source>
        <dbReference type="Proteomes" id="UP000183039"/>
    </source>
</evidence>
<organism evidence="1 2">
    <name type="scientific">Enterococcus silesiacus</name>
    <dbReference type="NCBI Taxonomy" id="332949"/>
    <lineage>
        <taxon>Bacteria</taxon>
        <taxon>Bacillati</taxon>
        <taxon>Bacillota</taxon>
        <taxon>Bacilli</taxon>
        <taxon>Lactobacillales</taxon>
        <taxon>Enterococcaceae</taxon>
        <taxon>Enterococcus</taxon>
    </lineage>
</organism>
<gene>
    <name evidence="1" type="ORF">RV15_GL001000</name>
</gene>
<sequence>MRFKNIRDGVEKMDFFNGWINHSMGLNGRDNLDKSDSIWNNEYKIMKNSFIEKGTLLYRVHAGGYSEPIFEHYEDYGSRKSEKFNEDYKNWKDSQSVDKIRWDNHWVSFTKSIDVIGSAYFGDKLLRGFVIVIESDKAIDISWQKTNGFNECEVVAPMNKNTCLEILQFEDFIKKYGTGNSYYEKCRNVTKKDQ</sequence>
<protein>
    <submittedName>
        <fullName evidence="1">Uncharacterized protein</fullName>
    </submittedName>
</protein>
<comment type="caution">
    <text evidence="1">The sequence shown here is derived from an EMBL/GenBank/DDBJ whole genome shotgun (WGS) entry which is preliminary data.</text>
</comment>
<dbReference type="EMBL" id="JXLC01000017">
    <property type="protein sequence ID" value="OJG91004.1"/>
    <property type="molecule type" value="Genomic_DNA"/>
</dbReference>
<dbReference type="AlphaFoldDB" id="A0AA91GJH6"/>
<dbReference type="Proteomes" id="UP000183039">
    <property type="component" value="Unassembled WGS sequence"/>
</dbReference>
<dbReference type="RefSeq" id="WP_217265824.1">
    <property type="nucleotide sequence ID" value="NZ_JXLC01000017.1"/>
</dbReference>
<reference evidence="1 2" key="1">
    <citation type="submission" date="2014-12" db="EMBL/GenBank/DDBJ databases">
        <title>Draft genome sequences of 29 type strains of Enterococci.</title>
        <authorList>
            <person name="Zhong Z."/>
            <person name="Sun Z."/>
            <person name="Liu W."/>
            <person name="Zhang W."/>
            <person name="Zhang H."/>
        </authorList>
    </citation>
    <scope>NUCLEOTIDE SEQUENCE [LARGE SCALE GENOMIC DNA]</scope>
    <source>
        <strain evidence="1 2">DSM 22801</strain>
    </source>
</reference>
<accession>A0AA91GJH6</accession>
<proteinExistence type="predicted"/>
<name>A0AA91GJH6_9ENTE</name>